<sequence length="151" mass="17757">MSQLLKHFLSHRNVTNELVKKIEESNYSYKPTETSMSTEKLVTHMYTSYYKFIKTVKVGDGSPFMEKLEHPEFNLSQLGEHYTELSKELLESLTEDELNRDIDMTKIFGMNVTGHQMVQMAIEHEIHHKGNLFVYVREMGHIELPLYMNVK</sequence>
<comment type="similarity">
    <text evidence="1">Belongs to the DinB family.</text>
</comment>
<reference evidence="5" key="1">
    <citation type="submission" date="2019-08" db="EMBL/GenBank/DDBJ databases">
        <authorList>
            <person name="Zheng X."/>
        </authorList>
    </citation>
    <scope>NUCLEOTIDE SEQUENCE [LARGE SCALE GENOMIC DNA]</scope>
    <source>
        <strain evidence="5">FJAT-25496</strain>
    </source>
</reference>
<feature type="binding site" evidence="3">
    <location>
        <position position="124"/>
    </location>
    <ligand>
        <name>a divalent metal cation</name>
        <dbReference type="ChEBI" id="CHEBI:60240"/>
    </ligand>
</feature>
<protein>
    <recommendedName>
        <fullName evidence="6">DinB family protein</fullName>
    </recommendedName>
</protein>
<dbReference type="GO" id="GO:0046872">
    <property type="term" value="F:metal ion binding"/>
    <property type="evidence" value="ECO:0007669"/>
    <property type="project" value="UniProtKB-KW"/>
</dbReference>
<dbReference type="AlphaFoldDB" id="A0A5B8Z7J7"/>
<dbReference type="Gene3D" id="1.20.120.450">
    <property type="entry name" value="dinb family like domain"/>
    <property type="match status" value="1"/>
</dbReference>
<evidence type="ECO:0008006" key="6">
    <source>
        <dbReference type="Google" id="ProtNLM"/>
    </source>
</evidence>
<gene>
    <name evidence="4" type="ORF">FSZ17_13680</name>
</gene>
<dbReference type="InterPro" id="IPR034660">
    <property type="entry name" value="DinB/YfiT-like"/>
</dbReference>
<evidence type="ECO:0000256" key="3">
    <source>
        <dbReference type="PIRSR" id="PIRSR607837-1"/>
    </source>
</evidence>
<dbReference type="RefSeq" id="WP_057770955.1">
    <property type="nucleotide sequence ID" value="NZ_CP042593.1"/>
</dbReference>
<organism evidence="4 5">
    <name type="scientific">Cytobacillus dafuensis</name>
    <name type="common">Bacillus dafuensis</name>
    <dbReference type="NCBI Taxonomy" id="1742359"/>
    <lineage>
        <taxon>Bacteria</taxon>
        <taxon>Bacillati</taxon>
        <taxon>Bacillota</taxon>
        <taxon>Bacilli</taxon>
        <taxon>Bacillales</taxon>
        <taxon>Bacillaceae</taxon>
        <taxon>Cytobacillus</taxon>
    </lineage>
</organism>
<evidence type="ECO:0000313" key="5">
    <source>
        <dbReference type="Proteomes" id="UP000321555"/>
    </source>
</evidence>
<keyword evidence="5" id="KW-1185">Reference proteome</keyword>
<dbReference type="OrthoDB" id="119432at2"/>
<evidence type="ECO:0000313" key="4">
    <source>
        <dbReference type="EMBL" id="QED48203.1"/>
    </source>
</evidence>
<dbReference type="SUPFAM" id="SSF109854">
    <property type="entry name" value="DinB/YfiT-like putative metalloenzymes"/>
    <property type="match status" value="1"/>
</dbReference>
<dbReference type="InterPro" id="IPR007837">
    <property type="entry name" value="DinB"/>
</dbReference>
<feature type="binding site" evidence="3">
    <location>
        <position position="44"/>
    </location>
    <ligand>
        <name>a divalent metal cation</name>
        <dbReference type="ChEBI" id="CHEBI:60240"/>
    </ligand>
</feature>
<accession>A0A5B8Z7J7</accession>
<proteinExistence type="inferred from homology"/>
<evidence type="ECO:0000256" key="1">
    <source>
        <dbReference type="ARBA" id="ARBA00008635"/>
    </source>
</evidence>
<keyword evidence="2 3" id="KW-0479">Metal-binding</keyword>
<name>A0A5B8Z7J7_CYTDA</name>
<evidence type="ECO:0000256" key="2">
    <source>
        <dbReference type="ARBA" id="ARBA00022723"/>
    </source>
</evidence>
<dbReference type="Proteomes" id="UP000321555">
    <property type="component" value="Chromosome"/>
</dbReference>
<dbReference type="KEGG" id="bda:FSZ17_13680"/>
<dbReference type="Pfam" id="PF05163">
    <property type="entry name" value="DinB"/>
    <property type="match status" value="1"/>
</dbReference>
<dbReference type="STRING" id="1742359.GCA_001439625_01804"/>
<dbReference type="EMBL" id="CP042593">
    <property type="protein sequence ID" value="QED48203.1"/>
    <property type="molecule type" value="Genomic_DNA"/>
</dbReference>
<feature type="binding site" evidence="3">
    <location>
        <position position="128"/>
    </location>
    <ligand>
        <name>a divalent metal cation</name>
        <dbReference type="ChEBI" id="CHEBI:60240"/>
    </ligand>
</feature>